<reference evidence="4" key="1">
    <citation type="journal article" date="2019" name="Int. J. Syst. Evol. Microbiol.">
        <title>The Global Catalogue of Microorganisms (GCM) 10K type strain sequencing project: providing services to taxonomists for standard genome sequencing and annotation.</title>
        <authorList>
            <consortium name="The Broad Institute Genomics Platform"/>
            <consortium name="The Broad Institute Genome Sequencing Center for Infectious Disease"/>
            <person name="Wu L."/>
            <person name="Ma J."/>
        </authorList>
    </citation>
    <scope>NUCLEOTIDE SEQUENCE [LARGE SCALE GENOMIC DNA]</scope>
    <source>
        <strain evidence="4">JCM 18304</strain>
    </source>
</reference>
<evidence type="ECO:0000313" key="3">
    <source>
        <dbReference type="EMBL" id="GAA5186633.1"/>
    </source>
</evidence>
<evidence type="ECO:0000259" key="2">
    <source>
        <dbReference type="Pfam" id="PF03372"/>
    </source>
</evidence>
<dbReference type="Gene3D" id="2.60.40.2700">
    <property type="match status" value="2"/>
</dbReference>
<comment type="caution">
    <text evidence="3">The sequence shown here is derived from an EMBL/GenBank/DDBJ whole genome shotgun (WGS) entry which is preliminary data.</text>
</comment>
<dbReference type="PANTHER" id="PTHR41349:SF1">
    <property type="entry name" value="PROTEIN CBG08683"/>
    <property type="match status" value="1"/>
</dbReference>
<evidence type="ECO:0000313" key="4">
    <source>
        <dbReference type="Proteomes" id="UP001501570"/>
    </source>
</evidence>
<dbReference type="InterPro" id="IPR036691">
    <property type="entry name" value="Endo/exonu/phosph_ase_sf"/>
</dbReference>
<feature type="region of interest" description="Disordered" evidence="1">
    <location>
        <begin position="320"/>
        <end position="342"/>
    </location>
</feature>
<name>A0ABP9RT33_9ACTN</name>
<dbReference type="InterPro" id="IPR005135">
    <property type="entry name" value="Endo/exonuclease/phosphatase"/>
</dbReference>
<protein>
    <recommendedName>
        <fullName evidence="2">Endonuclease/exonuclease/phosphatase domain-containing protein</fullName>
    </recommendedName>
</protein>
<dbReference type="Proteomes" id="UP001501570">
    <property type="component" value="Unassembled WGS sequence"/>
</dbReference>
<dbReference type="Pfam" id="PF03372">
    <property type="entry name" value="Exo_endo_phos"/>
    <property type="match status" value="1"/>
</dbReference>
<dbReference type="Gene3D" id="3.60.10.10">
    <property type="entry name" value="Endonuclease/exonuclease/phosphatase"/>
    <property type="match status" value="1"/>
</dbReference>
<gene>
    <name evidence="3" type="ORF">GCM10023322_33310</name>
</gene>
<sequence>MAATCSVLVGAAYASQSGSSADGGFAVDALTAAQVPQGGVVSQPVRGLWTGDQPLSFVKVAGPDWLSVTSEGVVTGTVPSDVSNQSVVVTVQAAGQSSSDSLQVVVPVLAGGAAQHLEVASLNLDDAGANAASGAEQKVLSTIAGEGIQVLGVQESGAFEASELANELGWHSWQATASQGSGDLGIVSAYPISNVTPPTASVPAAAVTLDVNGAPVRVWVTHLDESDYGPTRACSGATDVVTHELGTTRYAQAQAVASAMGADVTAAAGSGTPVIMLGDLASPSGSDWTSATSAAHCNAGAVNWPVPAAFDSAGLTDSFRVANPDPTTDAGPTWPSVAADSTEGPADRIDYVDYAGGLTVLGAESYYTGWTGPGGPSTDWPSDHAAAVTLFQLPATALTTPPSTVPTTSPSTAPTTSNPVNTKPQKFTAGTATIAGTAQVGSTVTASVTGFAPTPSTYSYQWLRNGAAISGATKPTYAVVAADDATKLTVRVTASATGFTSKAVTSVASRVVDGQFASPPKPKITGTAVHGQTLTATTAAWSPKPSLTYQWYADGNAIKSATTASYKVAAKFEGERLTVSVTGSKAGYATVTVTSAQTGVVK</sequence>
<dbReference type="PANTHER" id="PTHR41349">
    <property type="match status" value="1"/>
</dbReference>
<evidence type="ECO:0000256" key="1">
    <source>
        <dbReference type="SAM" id="MobiDB-lite"/>
    </source>
</evidence>
<organism evidence="3 4">
    <name type="scientific">Rugosimonospora acidiphila</name>
    <dbReference type="NCBI Taxonomy" id="556531"/>
    <lineage>
        <taxon>Bacteria</taxon>
        <taxon>Bacillati</taxon>
        <taxon>Actinomycetota</taxon>
        <taxon>Actinomycetes</taxon>
        <taxon>Micromonosporales</taxon>
        <taxon>Micromonosporaceae</taxon>
        <taxon>Rugosimonospora</taxon>
    </lineage>
</organism>
<feature type="region of interest" description="Disordered" evidence="1">
    <location>
        <begin position="398"/>
        <end position="424"/>
    </location>
</feature>
<dbReference type="EMBL" id="BAABJQ010000008">
    <property type="protein sequence ID" value="GAA5186633.1"/>
    <property type="molecule type" value="Genomic_DNA"/>
</dbReference>
<keyword evidence="4" id="KW-1185">Reference proteome</keyword>
<dbReference type="SUPFAM" id="SSF56219">
    <property type="entry name" value="DNase I-like"/>
    <property type="match status" value="1"/>
</dbReference>
<feature type="domain" description="Endonuclease/exonuclease/phosphatase" evidence="2">
    <location>
        <begin position="137"/>
        <end position="384"/>
    </location>
</feature>
<dbReference type="RefSeq" id="WP_345630543.1">
    <property type="nucleotide sequence ID" value="NZ_BAABJQ010000008.1"/>
</dbReference>
<accession>A0ABP9RT33</accession>
<proteinExistence type="predicted"/>